<keyword evidence="3" id="KW-1185">Reference proteome</keyword>
<feature type="transmembrane region" description="Helical" evidence="1">
    <location>
        <begin position="272"/>
        <end position="291"/>
    </location>
</feature>
<accession>A0ABV8VVS7</accession>
<dbReference type="PANTHER" id="PTHR20992">
    <property type="entry name" value="AT15442P-RELATED"/>
    <property type="match status" value="1"/>
</dbReference>
<feature type="transmembrane region" description="Helical" evidence="1">
    <location>
        <begin position="122"/>
        <end position="138"/>
    </location>
</feature>
<evidence type="ECO:0000313" key="3">
    <source>
        <dbReference type="Proteomes" id="UP001595880"/>
    </source>
</evidence>
<feature type="transmembrane region" description="Helical" evidence="1">
    <location>
        <begin position="144"/>
        <end position="167"/>
    </location>
</feature>
<name>A0ABV8VVS7_9BACI</name>
<evidence type="ECO:0000256" key="1">
    <source>
        <dbReference type="SAM" id="Phobius"/>
    </source>
</evidence>
<feature type="transmembrane region" description="Helical" evidence="1">
    <location>
        <begin position="312"/>
        <end position="331"/>
    </location>
</feature>
<comment type="caution">
    <text evidence="2">The sequence shown here is derived from an EMBL/GenBank/DDBJ whole genome shotgun (WGS) entry which is preliminary data.</text>
</comment>
<protein>
    <submittedName>
        <fullName evidence="2">TIGR00341 family protein</fullName>
    </submittedName>
</protein>
<feature type="transmembrane region" description="Helical" evidence="1">
    <location>
        <begin position="179"/>
        <end position="200"/>
    </location>
</feature>
<sequence length="333" mass="36638">MELQLVEVYIPIERFKHFQEEVESYTYVEKWHTAISENEMLVKILMNKKDTEALLDFLEANDKGKKEIRALLYNISTYLPQVDEDDAEEVKSEEEKQREITRASRHELYNVVESSSKVTPNFLWMLILSAIVATAGIVKDSAAIVIGAMVIAPLIGPFTALAFSATLGDYKLMRTSALTALYGLLLPIGIAIVFGMIFSIPMESEEFLARTTIELMDIVVAIAAGTAGAMSFAKRVSEALVGVMVSVALLPPAVVCGMMLGSSHFQGALTPLLLLFVNISAILLSAIIVFWSSGIKPINWSEIQVANTSKTYALIAVSVVIIFLAVLIYFINF</sequence>
<dbReference type="Pfam" id="PF04087">
    <property type="entry name" value="DUF389"/>
    <property type="match status" value="1"/>
</dbReference>
<keyword evidence="1" id="KW-1133">Transmembrane helix</keyword>
<proteinExistence type="predicted"/>
<dbReference type="RefSeq" id="WP_390199803.1">
    <property type="nucleotide sequence ID" value="NZ_JBHSDV010000004.1"/>
</dbReference>
<dbReference type="EMBL" id="JBHSDV010000004">
    <property type="protein sequence ID" value="MFC4388628.1"/>
    <property type="molecule type" value="Genomic_DNA"/>
</dbReference>
<reference evidence="3" key="1">
    <citation type="journal article" date="2019" name="Int. J. Syst. Evol. Microbiol.">
        <title>The Global Catalogue of Microorganisms (GCM) 10K type strain sequencing project: providing services to taxonomists for standard genome sequencing and annotation.</title>
        <authorList>
            <consortium name="The Broad Institute Genomics Platform"/>
            <consortium name="The Broad Institute Genome Sequencing Center for Infectious Disease"/>
            <person name="Wu L."/>
            <person name="Ma J."/>
        </authorList>
    </citation>
    <scope>NUCLEOTIDE SEQUENCE [LARGE SCALE GENOMIC DNA]</scope>
    <source>
        <strain evidence="3">KACC 14058</strain>
    </source>
</reference>
<dbReference type="NCBIfam" id="TIGR00341">
    <property type="entry name" value="TIGR00341 family protein"/>
    <property type="match status" value="1"/>
</dbReference>
<dbReference type="Proteomes" id="UP001595880">
    <property type="component" value="Unassembled WGS sequence"/>
</dbReference>
<gene>
    <name evidence="2" type="ORF">ACFOZ1_12585</name>
</gene>
<feature type="transmembrane region" description="Helical" evidence="1">
    <location>
        <begin position="239"/>
        <end position="260"/>
    </location>
</feature>
<organism evidence="2 3">
    <name type="scientific">Gracilibacillus marinus</name>
    <dbReference type="NCBI Taxonomy" id="630535"/>
    <lineage>
        <taxon>Bacteria</taxon>
        <taxon>Bacillati</taxon>
        <taxon>Bacillota</taxon>
        <taxon>Bacilli</taxon>
        <taxon>Bacillales</taxon>
        <taxon>Bacillaceae</taxon>
        <taxon>Gracilibacillus</taxon>
    </lineage>
</organism>
<dbReference type="PANTHER" id="PTHR20992:SF9">
    <property type="entry name" value="AT15442P-RELATED"/>
    <property type="match status" value="1"/>
</dbReference>
<feature type="transmembrane region" description="Helical" evidence="1">
    <location>
        <begin position="212"/>
        <end position="232"/>
    </location>
</feature>
<keyword evidence="1" id="KW-0472">Membrane</keyword>
<evidence type="ECO:0000313" key="2">
    <source>
        <dbReference type="EMBL" id="MFC4388628.1"/>
    </source>
</evidence>
<dbReference type="InterPro" id="IPR005240">
    <property type="entry name" value="DUF389"/>
</dbReference>
<keyword evidence="1" id="KW-0812">Transmembrane</keyword>